<evidence type="ECO:0000256" key="1">
    <source>
        <dbReference type="SAM" id="Phobius"/>
    </source>
</evidence>
<reference evidence="2 3" key="1">
    <citation type="submission" date="2016-11" db="EMBL/GenBank/DDBJ databases">
        <authorList>
            <person name="Jaros S."/>
            <person name="Januszkiewicz K."/>
            <person name="Wedrychowicz H."/>
        </authorList>
    </citation>
    <scope>NUCLEOTIDE SEQUENCE [LARGE SCALE GENOMIC DNA]</scope>
    <source>
        <strain evidence="2 3">DSM 14916</strain>
    </source>
</reference>
<accession>A0A1M6SW34</accession>
<dbReference type="STRING" id="198092.SAMN02745194_05021"/>
<dbReference type="AlphaFoldDB" id="A0A1M6SW34"/>
<evidence type="ECO:0000313" key="3">
    <source>
        <dbReference type="Proteomes" id="UP000184387"/>
    </source>
</evidence>
<keyword evidence="1" id="KW-0812">Transmembrane</keyword>
<keyword evidence="3" id="KW-1185">Reference proteome</keyword>
<sequence>MPNLTAEQIVAIGSMTFAGLAGLLTAYGAIRSRRDTINREDEEEMEAEIRTLRRRLAHAHSFISTLTLAAVKIRHVAAQRLILAGDDSPLPEVPVFSDVE</sequence>
<dbReference type="EMBL" id="FQZF01000063">
    <property type="protein sequence ID" value="SHK48903.1"/>
    <property type="molecule type" value="Genomic_DNA"/>
</dbReference>
<dbReference type="RefSeq" id="WP_073140563.1">
    <property type="nucleotide sequence ID" value="NZ_FQZF01000063.1"/>
</dbReference>
<keyword evidence="1" id="KW-0472">Membrane</keyword>
<name>A0A1M6SW34_9PROT</name>
<dbReference type="Proteomes" id="UP000184387">
    <property type="component" value="Unassembled WGS sequence"/>
</dbReference>
<organism evidence="2 3">
    <name type="scientific">Muricoccus roseus</name>
    <dbReference type="NCBI Taxonomy" id="198092"/>
    <lineage>
        <taxon>Bacteria</taxon>
        <taxon>Pseudomonadati</taxon>
        <taxon>Pseudomonadota</taxon>
        <taxon>Alphaproteobacteria</taxon>
        <taxon>Acetobacterales</taxon>
        <taxon>Roseomonadaceae</taxon>
        <taxon>Muricoccus</taxon>
    </lineage>
</organism>
<evidence type="ECO:0000313" key="2">
    <source>
        <dbReference type="EMBL" id="SHK48903.1"/>
    </source>
</evidence>
<keyword evidence="1" id="KW-1133">Transmembrane helix</keyword>
<protein>
    <submittedName>
        <fullName evidence="2">Uncharacterized protein</fullName>
    </submittedName>
</protein>
<feature type="transmembrane region" description="Helical" evidence="1">
    <location>
        <begin position="12"/>
        <end position="30"/>
    </location>
</feature>
<gene>
    <name evidence="2" type="ORF">SAMN02745194_05021</name>
</gene>
<proteinExistence type="predicted"/>